<reference evidence="1 2" key="1">
    <citation type="journal article" date="2022" name="Nat. Plants">
        <title>Genomes of leafy and leafless Platanthera orchids illuminate the evolution of mycoheterotrophy.</title>
        <authorList>
            <person name="Li M.H."/>
            <person name="Liu K.W."/>
            <person name="Li Z."/>
            <person name="Lu H.C."/>
            <person name="Ye Q.L."/>
            <person name="Zhang D."/>
            <person name="Wang J.Y."/>
            <person name="Li Y.F."/>
            <person name="Zhong Z.M."/>
            <person name="Liu X."/>
            <person name="Yu X."/>
            <person name="Liu D.K."/>
            <person name="Tu X.D."/>
            <person name="Liu B."/>
            <person name="Hao Y."/>
            <person name="Liao X.Y."/>
            <person name="Jiang Y.T."/>
            <person name="Sun W.H."/>
            <person name="Chen J."/>
            <person name="Chen Y.Q."/>
            <person name="Ai Y."/>
            <person name="Zhai J.W."/>
            <person name="Wu S.S."/>
            <person name="Zhou Z."/>
            <person name="Hsiao Y.Y."/>
            <person name="Wu W.L."/>
            <person name="Chen Y.Y."/>
            <person name="Lin Y.F."/>
            <person name="Hsu J.L."/>
            <person name="Li C.Y."/>
            <person name="Wang Z.W."/>
            <person name="Zhao X."/>
            <person name="Zhong W.Y."/>
            <person name="Ma X.K."/>
            <person name="Ma L."/>
            <person name="Huang J."/>
            <person name="Chen G.Z."/>
            <person name="Huang M.Z."/>
            <person name="Huang L."/>
            <person name="Peng D.H."/>
            <person name="Luo Y.B."/>
            <person name="Zou S.Q."/>
            <person name="Chen S.P."/>
            <person name="Lan S."/>
            <person name="Tsai W.C."/>
            <person name="Van de Peer Y."/>
            <person name="Liu Z.J."/>
        </authorList>
    </citation>
    <scope>NUCLEOTIDE SEQUENCE [LARGE SCALE GENOMIC DNA]</scope>
    <source>
        <strain evidence="1">Lor288</strain>
    </source>
</reference>
<organism evidence="1 2">
    <name type="scientific">Platanthera guangdongensis</name>
    <dbReference type="NCBI Taxonomy" id="2320717"/>
    <lineage>
        <taxon>Eukaryota</taxon>
        <taxon>Viridiplantae</taxon>
        <taxon>Streptophyta</taxon>
        <taxon>Embryophyta</taxon>
        <taxon>Tracheophyta</taxon>
        <taxon>Spermatophyta</taxon>
        <taxon>Magnoliopsida</taxon>
        <taxon>Liliopsida</taxon>
        <taxon>Asparagales</taxon>
        <taxon>Orchidaceae</taxon>
        <taxon>Orchidoideae</taxon>
        <taxon>Orchideae</taxon>
        <taxon>Orchidinae</taxon>
        <taxon>Platanthera</taxon>
    </lineage>
</organism>
<proteinExistence type="predicted"/>
<evidence type="ECO:0000313" key="1">
    <source>
        <dbReference type="EMBL" id="KAK8960789.1"/>
    </source>
</evidence>
<comment type="caution">
    <text evidence="1">The sequence shown here is derived from an EMBL/GenBank/DDBJ whole genome shotgun (WGS) entry which is preliminary data.</text>
</comment>
<evidence type="ECO:0000313" key="2">
    <source>
        <dbReference type="Proteomes" id="UP001412067"/>
    </source>
</evidence>
<protein>
    <submittedName>
        <fullName evidence="1">Uncharacterized protein</fullName>
    </submittedName>
</protein>
<keyword evidence="2" id="KW-1185">Reference proteome</keyword>
<accession>A0ABR2MAR5</accession>
<name>A0ABR2MAR5_9ASPA</name>
<gene>
    <name evidence="1" type="ORF">KSP40_PGU017658</name>
</gene>
<dbReference type="Proteomes" id="UP001412067">
    <property type="component" value="Unassembled WGS sequence"/>
</dbReference>
<sequence>MVAGLRLHRHLRISKNLLPRSPSHTIHLTLFPGRRAPPPQVLQHNSHLLRFPLPCQYYLLLRRGQRPRRSSGLRPNRRRGILDNCQQYDRLHRWCGFQLQRRFLGQGDEDEGLSG</sequence>
<dbReference type="EMBL" id="JBBWWR010000010">
    <property type="protein sequence ID" value="KAK8960789.1"/>
    <property type="molecule type" value="Genomic_DNA"/>
</dbReference>